<evidence type="ECO:0000313" key="1">
    <source>
        <dbReference type="EMBL" id="KHT64070.1"/>
    </source>
</evidence>
<dbReference type="InterPro" id="IPR005619">
    <property type="entry name" value="Uncharacterised_YajG"/>
</dbReference>
<dbReference type="AlphaFoldDB" id="A0A0B9GH07"/>
<comment type="caution">
    <text evidence="1">The sequence shown here is derived from an EMBL/GenBank/DDBJ whole genome shotgun (WGS) entry which is preliminary data.</text>
</comment>
<evidence type="ECO:0000313" key="2">
    <source>
        <dbReference type="Proteomes" id="UP000031278"/>
    </source>
</evidence>
<sequence length="189" mass="20594">MKKLLVAASILALTACSSPSEPQLTINPEPVIASQPLVQGKSLNLDSRDLRTAQFIAVVDSGRENVQPLHSNENLRLTLEDALSRQLTAQGYTLSEDSAGTLRLDILEAMVNVKHSVMSHELSSKLQLQLVVETPQGKFVKRYSGKSSRNGAMSASVGDMEQAMNNLITAVLKDIYADPELNAYMQENL</sequence>
<proteinExistence type="predicted"/>
<gene>
    <name evidence="1" type="ORF">RJ45_08225</name>
</gene>
<protein>
    <submittedName>
        <fullName evidence="1">Lipoprotein</fullName>
    </submittedName>
</protein>
<dbReference type="PROSITE" id="PS51257">
    <property type="entry name" value="PROKAR_LIPOPROTEIN"/>
    <property type="match status" value="1"/>
</dbReference>
<reference evidence="1 2" key="1">
    <citation type="submission" date="2014-12" db="EMBL/GenBank/DDBJ databases">
        <title>Genome sequencing of Photobacterium gaetbulicola AD005a.</title>
        <authorList>
            <person name="Adrian T.G.S."/>
            <person name="Chan K.G."/>
        </authorList>
    </citation>
    <scope>NUCLEOTIDE SEQUENCE [LARGE SCALE GENOMIC DNA]</scope>
    <source>
        <strain evidence="1 2">AD005a</strain>
    </source>
</reference>
<organism evidence="1 2">
    <name type="scientific">Photobacterium gaetbulicola</name>
    <dbReference type="NCBI Taxonomy" id="1295392"/>
    <lineage>
        <taxon>Bacteria</taxon>
        <taxon>Pseudomonadati</taxon>
        <taxon>Pseudomonadota</taxon>
        <taxon>Gammaproteobacteria</taxon>
        <taxon>Vibrionales</taxon>
        <taxon>Vibrionaceae</taxon>
        <taxon>Photobacterium</taxon>
    </lineage>
</organism>
<dbReference type="Proteomes" id="UP000031278">
    <property type="component" value="Unassembled WGS sequence"/>
</dbReference>
<dbReference type="RefSeq" id="WP_039460598.1">
    <property type="nucleotide sequence ID" value="NZ_JWLZ01000124.1"/>
</dbReference>
<name>A0A0B9GH07_9GAMM</name>
<accession>A0A0B9GH07</accession>
<dbReference type="Pfam" id="PF03923">
    <property type="entry name" value="Lipoprotein_16"/>
    <property type="match status" value="1"/>
</dbReference>
<dbReference type="EMBL" id="JWLZ01000124">
    <property type="protein sequence ID" value="KHT64070.1"/>
    <property type="molecule type" value="Genomic_DNA"/>
</dbReference>
<keyword evidence="1" id="KW-0449">Lipoprotein</keyword>